<dbReference type="SUPFAM" id="SSF109854">
    <property type="entry name" value="DinB/YfiT-like putative metalloenzymes"/>
    <property type="match status" value="1"/>
</dbReference>
<feature type="domain" description="Mycothiol-dependent maleylpyruvate isomerase metal-binding" evidence="2">
    <location>
        <begin position="10"/>
        <end position="125"/>
    </location>
</feature>
<dbReference type="GO" id="GO:0046872">
    <property type="term" value="F:metal ion binding"/>
    <property type="evidence" value="ECO:0007669"/>
    <property type="project" value="InterPro"/>
</dbReference>
<organism evidence="3">
    <name type="scientific">Streptomyces sp. NBC_00003</name>
    <dbReference type="NCBI Taxonomy" id="2903608"/>
    <lineage>
        <taxon>Bacteria</taxon>
        <taxon>Bacillati</taxon>
        <taxon>Actinomycetota</taxon>
        <taxon>Actinomycetes</taxon>
        <taxon>Kitasatosporales</taxon>
        <taxon>Streptomycetaceae</taxon>
        <taxon>Streptomyces</taxon>
    </lineage>
</organism>
<dbReference type="InterPro" id="IPR017517">
    <property type="entry name" value="Maleyloyr_isom"/>
</dbReference>
<dbReference type="GO" id="GO:0005886">
    <property type="term" value="C:plasma membrane"/>
    <property type="evidence" value="ECO:0007669"/>
    <property type="project" value="TreeGrafter"/>
</dbReference>
<name>A0AAU2UXZ5_9ACTN</name>
<dbReference type="PANTHER" id="PTHR40758">
    <property type="entry name" value="CONSERVED PROTEIN"/>
    <property type="match status" value="1"/>
</dbReference>
<proteinExistence type="predicted"/>
<dbReference type="AlphaFoldDB" id="A0AAU2UXZ5"/>
<evidence type="ECO:0000259" key="2">
    <source>
        <dbReference type="Pfam" id="PF11716"/>
    </source>
</evidence>
<evidence type="ECO:0000313" key="3">
    <source>
        <dbReference type="EMBL" id="WTW59959.1"/>
    </source>
</evidence>
<gene>
    <name evidence="3" type="ORF">OG549_04530</name>
</gene>
<dbReference type="InterPro" id="IPR024344">
    <property type="entry name" value="MDMPI_metal-binding"/>
</dbReference>
<evidence type="ECO:0000259" key="1">
    <source>
        <dbReference type="Pfam" id="PF07398"/>
    </source>
</evidence>
<protein>
    <submittedName>
        <fullName evidence="3">Maleylpyruvate isomerase family mycothiol-dependent enzyme</fullName>
    </submittedName>
</protein>
<dbReference type="PANTHER" id="PTHR40758:SF1">
    <property type="entry name" value="CONSERVED PROTEIN"/>
    <property type="match status" value="1"/>
</dbReference>
<reference evidence="3" key="1">
    <citation type="submission" date="2022-10" db="EMBL/GenBank/DDBJ databases">
        <title>The complete genomes of actinobacterial strains from the NBC collection.</title>
        <authorList>
            <person name="Joergensen T.S."/>
            <person name="Alvarez Arevalo M."/>
            <person name="Sterndorff E.B."/>
            <person name="Faurdal D."/>
            <person name="Vuksanovic O."/>
            <person name="Mourched A.-S."/>
            <person name="Charusanti P."/>
            <person name="Shaw S."/>
            <person name="Blin K."/>
            <person name="Weber T."/>
        </authorList>
    </citation>
    <scope>NUCLEOTIDE SEQUENCE</scope>
    <source>
        <strain evidence="3">NBC_00003</strain>
    </source>
</reference>
<feature type="domain" description="MDMPI C-terminal" evidence="1">
    <location>
        <begin position="137"/>
        <end position="220"/>
    </location>
</feature>
<accession>A0AAU2UXZ5</accession>
<sequence>MTSLPYLQLLRQESAAFSACLGHDLSLPVPHCGDWSMRDLAEHMGQGNRWAAAAVTEKRGDYEAPPAPRVDAEVRGWFDASADELLAVLNTDPAIEAWTFYPPHTVGFWQRRRAQEMLIHRWDAQNALGDAAPFDPEFAADGVAEVFDTMAPRQVKLGRAEPPRSALRLRATDTGQSWTYGPGEPVAEISGAAERLLLMLWGRLSPDDASISWSGDRGAGAAALAGPLTP</sequence>
<dbReference type="Pfam" id="PF07398">
    <property type="entry name" value="MDMPI_C"/>
    <property type="match status" value="1"/>
</dbReference>
<dbReference type="Pfam" id="PF11716">
    <property type="entry name" value="MDMPI_N"/>
    <property type="match status" value="1"/>
</dbReference>
<dbReference type="NCBIfam" id="TIGR03083">
    <property type="entry name" value="maleylpyruvate isomerase family mycothiol-dependent enzyme"/>
    <property type="match status" value="1"/>
</dbReference>
<dbReference type="InterPro" id="IPR010872">
    <property type="entry name" value="MDMPI_C-term_domain"/>
</dbReference>
<dbReference type="EMBL" id="CP108318">
    <property type="protein sequence ID" value="WTW59959.1"/>
    <property type="molecule type" value="Genomic_DNA"/>
</dbReference>
<dbReference type="GO" id="GO:0016853">
    <property type="term" value="F:isomerase activity"/>
    <property type="evidence" value="ECO:0007669"/>
    <property type="project" value="UniProtKB-KW"/>
</dbReference>
<keyword evidence="3" id="KW-0413">Isomerase</keyword>
<dbReference type="InterPro" id="IPR034660">
    <property type="entry name" value="DinB/YfiT-like"/>
</dbReference>